<proteinExistence type="predicted"/>
<dbReference type="AlphaFoldDB" id="A0A853F1F0"/>
<evidence type="ECO:0000313" key="2">
    <source>
        <dbReference type="Proteomes" id="UP000568751"/>
    </source>
</evidence>
<name>A0A853F1F0_9GAMM</name>
<reference evidence="1 2" key="1">
    <citation type="submission" date="2020-05" db="EMBL/GenBank/DDBJ databases">
        <title>Horizontal transmission and recombination maintain forever young bacterial symbiont genomes.</title>
        <authorList>
            <person name="Russell S.L."/>
            <person name="Pepper-Tunick E."/>
            <person name="Svedberg J."/>
            <person name="Byrne A."/>
            <person name="Ruelas Castillo J."/>
            <person name="Vollmers C."/>
            <person name="Beinart R.A."/>
            <person name="Corbett-Detig R."/>
        </authorList>
    </citation>
    <scope>NUCLEOTIDE SEQUENCE [LARGE SCALE GENOMIC DNA]</scope>
    <source>
        <strain evidence="1">455</strain>
    </source>
</reference>
<gene>
    <name evidence="1" type="ORF">H0A76_00205</name>
</gene>
<comment type="caution">
    <text evidence="1">The sequence shown here is derived from an EMBL/GenBank/DDBJ whole genome shotgun (WGS) entry which is preliminary data.</text>
</comment>
<dbReference type="Proteomes" id="UP000568751">
    <property type="component" value="Unassembled WGS sequence"/>
</dbReference>
<evidence type="ECO:0000313" key="1">
    <source>
        <dbReference type="EMBL" id="NYT26459.1"/>
    </source>
</evidence>
<protein>
    <submittedName>
        <fullName evidence="1">Uncharacterized protein</fullName>
    </submittedName>
</protein>
<dbReference type="EMBL" id="JACCHT010000001">
    <property type="protein sequence ID" value="NYT26459.1"/>
    <property type="molecule type" value="Genomic_DNA"/>
</dbReference>
<accession>A0A853F1F0</accession>
<sequence length="54" mass="6108">MVVGEMMAPLNTIKIQALLLTLLMKQNWSDNPFKGIDVGYYSHQPWLILTAMAT</sequence>
<organism evidence="1 2">
    <name type="scientific">Candidatus Thiodubiliella endoseptemdiera</name>
    <dbReference type="NCBI Taxonomy" id="2738886"/>
    <lineage>
        <taxon>Bacteria</taxon>
        <taxon>Pseudomonadati</taxon>
        <taxon>Pseudomonadota</taxon>
        <taxon>Gammaproteobacteria</taxon>
        <taxon>Candidatus Pseudothioglobaceae</taxon>
        <taxon>Candidatus Thiodubiliella</taxon>
    </lineage>
</organism>